<dbReference type="InterPro" id="IPR000555">
    <property type="entry name" value="JAMM/MPN+_dom"/>
</dbReference>
<proteinExistence type="predicted"/>
<dbReference type="EMBL" id="BRYA01000344">
    <property type="protein sequence ID" value="GMI47446.1"/>
    <property type="molecule type" value="Genomic_DNA"/>
</dbReference>
<dbReference type="OrthoDB" id="10266268at2759"/>
<feature type="region of interest" description="Disordered" evidence="1">
    <location>
        <begin position="286"/>
        <end position="343"/>
    </location>
</feature>
<gene>
    <name evidence="3" type="ORF">TrCOL_g9423</name>
</gene>
<keyword evidence="4" id="KW-1185">Reference proteome</keyword>
<sequence>MDRLYEIDPEKLKNLRKEKPWCNNVKYFKSVSFTPGATIKIMAHCQSGVTKGLSSPSGKPIEVMGLMTGRPSLALGPSNPTIVITNAYPLPIEGFETRVIADDAEVINYMIRLGEMLEETSEEKFCGWYHSHPFDVGLHNHCYFSSTDLSTQLHWQRSEDGHGNPWLGVVVDPLRSVAKGTLEMKGFRAFPPEYHNQDPNMCPDGKVVTNGEERLEKWGVCFGRYYELETRHHMSSLGERVMGNLNKEFKWVSTLGGGREGEGAEGRRERLGERLGGIRNGLKGPRVGVGGAGGAGPGAVGGGGGVGSGGGGGSSEPGGGEGGNPEVGGKGDKISKGKSRAEKCAEELKGVAKEMEHEGKVEWTTANIWNGEGTESI</sequence>
<feature type="compositionally biased region" description="Gly residues" evidence="1">
    <location>
        <begin position="287"/>
        <end position="328"/>
    </location>
</feature>
<dbReference type="InterPro" id="IPR037518">
    <property type="entry name" value="MPN"/>
</dbReference>
<accession>A0A9W7GKK7</accession>
<reference evidence="4" key="1">
    <citation type="journal article" date="2023" name="Commun. Biol.">
        <title>Genome analysis of Parmales, the sister group of diatoms, reveals the evolutionary specialization of diatoms from phago-mixotrophs to photoautotrophs.</title>
        <authorList>
            <person name="Ban H."/>
            <person name="Sato S."/>
            <person name="Yoshikawa S."/>
            <person name="Yamada K."/>
            <person name="Nakamura Y."/>
            <person name="Ichinomiya M."/>
            <person name="Sato N."/>
            <person name="Blanc-Mathieu R."/>
            <person name="Endo H."/>
            <person name="Kuwata A."/>
            <person name="Ogata H."/>
        </authorList>
    </citation>
    <scope>NUCLEOTIDE SEQUENCE [LARGE SCALE GENOMIC DNA]</scope>
</reference>
<dbReference type="AlphaFoldDB" id="A0A9W7GKK7"/>
<feature type="domain" description="MPN" evidence="2">
    <location>
        <begin position="31"/>
        <end position="188"/>
    </location>
</feature>
<dbReference type="Gene3D" id="3.40.140.10">
    <property type="entry name" value="Cytidine Deaminase, domain 2"/>
    <property type="match status" value="1"/>
</dbReference>
<protein>
    <recommendedName>
        <fullName evidence="2">MPN domain-containing protein</fullName>
    </recommendedName>
</protein>
<dbReference type="Proteomes" id="UP001165065">
    <property type="component" value="Unassembled WGS sequence"/>
</dbReference>
<organism evidence="3 4">
    <name type="scientific">Triparma columacea</name>
    <dbReference type="NCBI Taxonomy" id="722753"/>
    <lineage>
        <taxon>Eukaryota</taxon>
        <taxon>Sar</taxon>
        <taxon>Stramenopiles</taxon>
        <taxon>Ochrophyta</taxon>
        <taxon>Bolidophyceae</taxon>
        <taxon>Parmales</taxon>
        <taxon>Triparmaceae</taxon>
        <taxon>Triparma</taxon>
    </lineage>
</organism>
<evidence type="ECO:0000259" key="2">
    <source>
        <dbReference type="PROSITE" id="PS50249"/>
    </source>
</evidence>
<evidence type="ECO:0000313" key="3">
    <source>
        <dbReference type="EMBL" id="GMI47446.1"/>
    </source>
</evidence>
<dbReference type="GO" id="GO:0008237">
    <property type="term" value="F:metallopeptidase activity"/>
    <property type="evidence" value="ECO:0007669"/>
    <property type="project" value="InterPro"/>
</dbReference>
<dbReference type="PANTHER" id="PTHR10410">
    <property type="entry name" value="EUKARYOTIC TRANSLATION INITIATION FACTOR 3 -RELATED"/>
    <property type="match status" value="1"/>
</dbReference>
<evidence type="ECO:0000256" key="1">
    <source>
        <dbReference type="SAM" id="MobiDB-lite"/>
    </source>
</evidence>
<name>A0A9W7GKK7_9STRA</name>
<evidence type="ECO:0000313" key="4">
    <source>
        <dbReference type="Proteomes" id="UP001165065"/>
    </source>
</evidence>
<dbReference type="SUPFAM" id="SSF102712">
    <property type="entry name" value="JAB1/MPN domain"/>
    <property type="match status" value="1"/>
</dbReference>
<dbReference type="Pfam" id="PF01398">
    <property type="entry name" value="JAB"/>
    <property type="match status" value="1"/>
</dbReference>
<dbReference type="InterPro" id="IPR050242">
    <property type="entry name" value="JAMM_MPN+_peptidase_M67A"/>
</dbReference>
<feature type="compositionally biased region" description="Basic and acidic residues" evidence="1">
    <location>
        <begin position="329"/>
        <end position="343"/>
    </location>
</feature>
<comment type="caution">
    <text evidence="3">The sequence shown here is derived from an EMBL/GenBank/DDBJ whole genome shotgun (WGS) entry which is preliminary data.</text>
</comment>
<dbReference type="SMART" id="SM00232">
    <property type="entry name" value="JAB_MPN"/>
    <property type="match status" value="1"/>
</dbReference>
<dbReference type="PROSITE" id="PS50249">
    <property type="entry name" value="MPN"/>
    <property type="match status" value="1"/>
</dbReference>